<evidence type="ECO:0000313" key="1">
    <source>
        <dbReference type="EMBL" id="QFG68547.1"/>
    </source>
</evidence>
<keyword evidence="2" id="KW-1185">Reference proteome</keyword>
<reference evidence="1 2" key="1">
    <citation type="submission" date="2019-09" db="EMBL/GenBank/DDBJ databases">
        <title>Serinicoccus pratensis sp. nov., isolated from meadow soil.</title>
        <authorList>
            <person name="Zhang W."/>
        </authorList>
    </citation>
    <scope>NUCLEOTIDE SEQUENCE [LARGE SCALE GENOMIC DNA]</scope>
    <source>
        <strain evidence="1 2">W204</strain>
    </source>
</reference>
<dbReference type="EMBL" id="CP044427">
    <property type="protein sequence ID" value="QFG68547.1"/>
    <property type="molecule type" value="Genomic_DNA"/>
</dbReference>
<organism evidence="1 2">
    <name type="scientific">Ornithinimicrobium pratense</name>
    <dbReference type="NCBI Taxonomy" id="2593973"/>
    <lineage>
        <taxon>Bacteria</taxon>
        <taxon>Bacillati</taxon>
        <taxon>Actinomycetota</taxon>
        <taxon>Actinomycetes</taxon>
        <taxon>Micrococcales</taxon>
        <taxon>Ornithinimicrobiaceae</taxon>
        <taxon>Ornithinimicrobium</taxon>
    </lineage>
</organism>
<sequence length="142" mass="16146">MSRAGKLVRVLITLLMLGVFVVAQVDRHDDWWPLGMMGQYAQPRDPDGEVVDTFMVSFDPDGRERPVVLRASRAGITRVELELNLHNLQSDPTRLDGVARRVTHTHGHQVAALEIRQRVHTLRDGRLKGDPDVRTLLRWEAP</sequence>
<dbReference type="Proteomes" id="UP000326546">
    <property type="component" value="Chromosome"/>
</dbReference>
<dbReference type="KEGG" id="serw:FY030_07300"/>
<dbReference type="AlphaFoldDB" id="A0A5J6V4M8"/>
<dbReference type="RefSeq" id="WP_158060935.1">
    <property type="nucleotide sequence ID" value="NZ_CP044427.1"/>
</dbReference>
<proteinExistence type="predicted"/>
<evidence type="ECO:0000313" key="2">
    <source>
        <dbReference type="Proteomes" id="UP000326546"/>
    </source>
</evidence>
<dbReference type="OrthoDB" id="4842880at2"/>
<accession>A0A5J6V4M8</accession>
<name>A0A5J6V4M8_9MICO</name>
<protein>
    <submittedName>
        <fullName evidence="1">Uncharacterized protein</fullName>
    </submittedName>
</protein>
<gene>
    <name evidence="1" type="ORF">FY030_07300</name>
</gene>